<dbReference type="GO" id="GO:0006508">
    <property type="term" value="P:proteolysis"/>
    <property type="evidence" value="ECO:0007669"/>
    <property type="project" value="UniProtKB-KW"/>
</dbReference>
<feature type="domain" description="NfeD-like C-terminal" evidence="6">
    <location>
        <begin position="94"/>
        <end position="148"/>
    </location>
</feature>
<protein>
    <submittedName>
        <fullName evidence="7">Membrane protein implicated in regulation of membrane protease activity</fullName>
    </submittedName>
</protein>
<dbReference type="InterPro" id="IPR052165">
    <property type="entry name" value="Membrane_assoc_protease"/>
</dbReference>
<dbReference type="Gene3D" id="2.40.50.140">
    <property type="entry name" value="Nucleic acid-binding proteins"/>
    <property type="match status" value="1"/>
</dbReference>
<proteinExistence type="predicted"/>
<dbReference type="PANTHER" id="PTHR33507:SF3">
    <property type="entry name" value="INNER MEMBRANE PROTEIN YBBJ"/>
    <property type="match status" value="1"/>
</dbReference>
<evidence type="ECO:0000256" key="3">
    <source>
        <dbReference type="ARBA" id="ARBA00022989"/>
    </source>
</evidence>
<feature type="transmembrane region" description="Helical" evidence="5">
    <location>
        <begin position="61"/>
        <end position="79"/>
    </location>
</feature>
<dbReference type="RefSeq" id="WP_184278244.1">
    <property type="nucleotide sequence ID" value="NZ_JACHLJ010000001.1"/>
</dbReference>
<dbReference type="Pfam" id="PF01957">
    <property type="entry name" value="NfeD"/>
    <property type="match status" value="1"/>
</dbReference>
<dbReference type="GO" id="GO:0008233">
    <property type="term" value="F:peptidase activity"/>
    <property type="evidence" value="ECO:0007669"/>
    <property type="project" value="UniProtKB-KW"/>
</dbReference>
<keyword evidence="7" id="KW-0645">Protease</keyword>
<evidence type="ECO:0000256" key="2">
    <source>
        <dbReference type="ARBA" id="ARBA00022692"/>
    </source>
</evidence>
<name>A0A7W9L4R9_BREVE</name>
<dbReference type="EMBL" id="JACHLJ010000001">
    <property type="protein sequence ID" value="MBB5770606.1"/>
    <property type="molecule type" value="Genomic_DNA"/>
</dbReference>
<comment type="subcellular location">
    <subcellularLocation>
        <location evidence="1">Membrane</location>
        <topology evidence="1">Multi-pass membrane protein</topology>
    </subcellularLocation>
</comment>
<keyword evidence="4 5" id="KW-0472">Membrane</keyword>
<dbReference type="InterPro" id="IPR012340">
    <property type="entry name" value="NA-bd_OB-fold"/>
</dbReference>
<dbReference type="AlphaFoldDB" id="A0A7W9L4R9"/>
<evidence type="ECO:0000256" key="4">
    <source>
        <dbReference type="ARBA" id="ARBA00023136"/>
    </source>
</evidence>
<evidence type="ECO:0000256" key="1">
    <source>
        <dbReference type="ARBA" id="ARBA00004141"/>
    </source>
</evidence>
<comment type="caution">
    <text evidence="7">The sequence shown here is derived from an EMBL/GenBank/DDBJ whole genome shotgun (WGS) entry which is preliminary data.</text>
</comment>
<keyword evidence="7" id="KW-0378">Hydrolase</keyword>
<reference evidence="7 8" key="1">
    <citation type="submission" date="2020-08" db="EMBL/GenBank/DDBJ databases">
        <title>Functional genomics of gut bacteria from endangered species of beetles.</title>
        <authorList>
            <person name="Carlos-Shanley C."/>
        </authorList>
    </citation>
    <scope>NUCLEOTIDE SEQUENCE [LARGE SCALE GENOMIC DNA]</scope>
    <source>
        <strain evidence="7 8">S00192</strain>
    </source>
</reference>
<keyword evidence="3 5" id="KW-1133">Transmembrane helix</keyword>
<evidence type="ECO:0000256" key="5">
    <source>
        <dbReference type="SAM" id="Phobius"/>
    </source>
</evidence>
<dbReference type="GO" id="GO:0005886">
    <property type="term" value="C:plasma membrane"/>
    <property type="evidence" value="ECO:0007669"/>
    <property type="project" value="TreeGrafter"/>
</dbReference>
<evidence type="ECO:0000313" key="8">
    <source>
        <dbReference type="Proteomes" id="UP000556201"/>
    </source>
</evidence>
<sequence>MMSLADLYVAQPFWIWLAIGVLLLAVEAMFSTEWLLWPAVSAGVVAVMTAAGVRLGLPGEVAVFAVLTVIATLLSRRLISKANPDGPDINDRDSRLVGQRARVVETFVAGRGRVFISGAEWPAEIVGEAPIEGQDVVVMRVNGSLLTVQSPV</sequence>
<dbReference type="Proteomes" id="UP000556201">
    <property type="component" value="Unassembled WGS sequence"/>
</dbReference>
<organism evidence="7 8">
    <name type="scientific">Brevundimonas vesicularis</name>
    <name type="common">Pseudomonas vesicularis</name>
    <dbReference type="NCBI Taxonomy" id="41276"/>
    <lineage>
        <taxon>Bacteria</taxon>
        <taxon>Pseudomonadati</taxon>
        <taxon>Pseudomonadota</taxon>
        <taxon>Alphaproteobacteria</taxon>
        <taxon>Caulobacterales</taxon>
        <taxon>Caulobacteraceae</taxon>
        <taxon>Brevundimonas</taxon>
    </lineage>
</organism>
<dbReference type="PANTHER" id="PTHR33507">
    <property type="entry name" value="INNER MEMBRANE PROTEIN YBBJ"/>
    <property type="match status" value="1"/>
</dbReference>
<feature type="transmembrane region" description="Helical" evidence="5">
    <location>
        <begin position="12"/>
        <end position="30"/>
    </location>
</feature>
<dbReference type="InterPro" id="IPR002810">
    <property type="entry name" value="NfeD-like_C"/>
</dbReference>
<accession>A0A7W9L4R9</accession>
<evidence type="ECO:0000259" key="6">
    <source>
        <dbReference type="Pfam" id="PF01957"/>
    </source>
</evidence>
<dbReference type="SUPFAM" id="SSF141322">
    <property type="entry name" value="NfeD domain-like"/>
    <property type="match status" value="1"/>
</dbReference>
<evidence type="ECO:0000313" key="7">
    <source>
        <dbReference type="EMBL" id="MBB5770606.1"/>
    </source>
</evidence>
<gene>
    <name evidence="7" type="ORF">HNP47_000575</name>
</gene>
<keyword evidence="2 5" id="KW-0812">Transmembrane</keyword>